<dbReference type="RefSeq" id="WP_074560141.1">
    <property type="nucleotide sequence ID" value="NZ_FMYE01000075.1"/>
</dbReference>
<dbReference type="EMBL" id="FMYE01000075">
    <property type="protein sequence ID" value="SDB79392.1"/>
    <property type="molecule type" value="Genomic_DNA"/>
</dbReference>
<dbReference type="AlphaFoldDB" id="A0A1G6GBL7"/>
<reference evidence="2 3" key="1">
    <citation type="submission" date="2016-10" db="EMBL/GenBank/DDBJ databases">
        <authorList>
            <person name="de Groot N.N."/>
        </authorList>
    </citation>
    <scope>NUCLEOTIDE SEQUENCE [LARGE SCALE GENOMIC DNA]</scope>
    <source>
        <strain evidence="2 3">NLAE-zl-C500</strain>
    </source>
</reference>
<sequence>MKKDSIMEFCLVPPPYGGVTVYVKRLSDQLRQDGYIVGGYYTSECKDLQIQQSPYYYETEYNASSPIILRALFHVIRIVKNVFDIRPFSIVHYHGLENLKLLWFLHKYCKKKVVITVHSAMVEGFYRRTNWVNKRYMRKLAEVDIQWIAVSEQVKQCMLKLPFTFFNEISVIAAYVPVPQDSSTPLSLEMRNYIKSHTQNIAFYARSFMCNDGTDVYGFDAVLQLYVDILKHYNNTVGMVFCLSEDKDKQKIDQLHSKAKDLGIFGKIYWQIGAIDNINLVWQNVDVYVRPTSTDGDSVAVREVLDQGVQVVASDVCWRPKGVIIYHIGDSDDFVKKTMEALKKGKSKASSNFGCYNAMKDVFDKI</sequence>
<evidence type="ECO:0000259" key="1">
    <source>
        <dbReference type="Pfam" id="PF13439"/>
    </source>
</evidence>
<gene>
    <name evidence="2" type="ORF">SAMN05192581_10758</name>
</gene>
<feature type="domain" description="Glycosyltransferase subfamily 4-like N-terminal" evidence="1">
    <location>
        <begin position="16"/>
        <end position="163"/>
    </location>
</feature>
<evidence type="ECO:0000313" key="3">
    <source>
        <dbReference type="Proteomes" id="UP000183670"/>
    </source>
</evidence>
<dbReference type="SUPFAM" id="SSF53756">
    <property type="entry name" value="UDP-Glycosyltransferase/glycogen phosphorylase"/>
    <property type="match status" value="1"/>
</dbReference>
<accession>A0A1G6GBL7</accession>
<keyword evidence="2" id="KW-0808">Transferase</keyword>
<organism evidence="2 3">
    <name type="scientific">Bacteroides ovatus</name>
    <dbReference type="NCBI Taxonomy" id="28116"/>
    <lineage>
        <taxon>Bacteria</taxon>
        <taxon>Pseudomonadati</taxon>
        <taxon>Bacteroidota</taxon>
        <taxon>Bacteroidia</taxon>
        <taxon>Bacteroidales</taxon>
        <taxon>Bacteroidaceae</taxon>
        <taxon>Bacteroides</taxon>
    </lineage>
</organism>
<dbReference type="Gene3D" id="3.40.50.2000">
    <property type="entry name" value="Glycogen Phosphorylase B"/>
    <property type="match status" value="2"/>
</dbReference>
<protein>
    <submittedName>
        <fullName evidence="2">Glycosyltransferase involved in cell wall bisynthesis</fullName>
    </submittedName>
</protein>
<dbReference type="Proteomes" id="UP000183670">
    <property type="component" value="Unassembled WGS sequence"/>
</dbReference>
<evidence type="ECO:0000313" key="2">
    <source>
        <dbReference type="EMBL" id="SDB79392.1"/>
    </source>
</evidence>
<dbReference type="Pfam" id="PF13439">
    <property type="entry name" value="Glyco_transf_4"/>
    <property type="match status" value="1"/>
</dbReference>
<dbReference type="InterPro" id="IPR028098">
    <property type="entry name" value="Glyco_trans_4-like_N"/>
</dbReference>
<dbReference type="GO" id="GO:0016757">
    <property type="term" value="F:glycosyltransferase activity"/>
    <property type="evidence" value="ECO:0007669"/>
    <property type="project" value="UniProtKB-ARBA"/>
</dbReference>
<name>A0A1G6GBL7_BACOV</name>
<proteinExistence type="predicted"/>